<evidence type="ECO:0000259" key="1">
    <source>
        <dbReference type="SMART" id="SM00563"/>
    </source>
</evidence>
<dbReference type="RefSeq" id="WP_133435028.1">
    <property type="nucleotide sequence ID" value="NZ_JAUFSA010000001.1"/>
</dbReference>
<accession>A0A4R5WUA4</accession>
<dbReference type="GO" id="GO:0016746">
    <property type="term" value="F:acyltransferase activity"/>
    <property type="evidence" value="ECO:0007669"/>
    <property type="project" value="UniProtKB-KW"/>
</dbReference>
<proteinExistence type="predicted"/>
<dbReference type="CDD" id="cd07987">
    <property type="entry name" value="LPLAT_MGAT-like"/>
    <property type="match status" value="1"/>
</dbReference>
<keyword evidence="2" id="KW-0012">Acyltransferase</keyword>
<dbReference type="SMART" id="SM00563">
    <property type="entry name" value="PlsC"/>
    <property type="match status" value="1"/>
</dbReference>
<keyword evidence="2" id="KW-0808">Transferase</keyword>
<dbReference type="Pfam" id="PF01553">
    <property type="entry name" value="Acyltransferase"/>
    <property type="match status" value="1"/>
</dbReference>
<organism evidence="2 3">
    <name type="scientific">Mycobacterium paragordonae</name>
    <dbReference type="NCBI Taxonomy" id="1389713"/>
    <lineage>
        <taxon>Bacteria</taxon>
        <taxon>Bacillati</taxon>
        <taxon>Actinomycetota</taxon>
        <taxon>Actinomycetes</taxon>
        <taxon>Mycobacteriales</taxon>
        <taxon>Mycobacteriaceae</taxon>
        <taxon>Mycobacterium</taxon>
    </lineage>
</organism>
<dbReference type="Proteomes" id="UP001229081">
    <property type="component" value="Unassembled WGS sequence"/>
</dbReference>
<dbReference type="PIRSF" id="PIRSF016753">
    <property type="entry name" value="P_lipid/glycerol_ac_tran_prd"/>
    <property type="match status" value="1"/>
</dbReference>
<dbReference type="EMBL" id="JAUFSA010000001">
    <property type="protein sequence ID" value="MDP7734147.1"/>
    <property type="molecule type" value="Genomic_DNA"/>
</dbReference>
<dbReference type="GO" id="GO:0016020">
    <property type="term" value="C:membrane"/>
    <property type="evidence" value="ECO:0007669"/>
    <property type="project" value="TreeGrafter"/>
</dbReference>
<gene>
    <name evidence="2" type="ORF">QXL92_05215</name>
</gene>
<dbReference type="InterPro" id="IPR016676">
    <property type="entry name" value="P_lipid/glycerol_AcTrfase_prd"/>
</dbReference>
<evidence type="ECO:0000313" key="3">
    <source>
        <dbReference type="Proteomes" id="UP001229081"/>
    </source>
</evidence>
<reference evidence="2" key="1">
    <citation type="submission" date="2023-06" db="EMBL/GenBank/DDBJ databases">
        <title>Identification of two novel mycobacterium reveal diversities and complexities of Mycobacterium gordonae clade.</title>
        <authorList>
            <person name="Matsumoto Y."/>
            <person name="Nakamura S."/>
            <person name="Motooka D."/>
            <person name="Fukushima K."/>
        </authorList>
    </citation>
    <scope>NUCLEOTIDE SEQUENCE</scope>
    <source>
        <strain evidence="2">TY812</strain>
    </source>
</reference>
<dbReference type="AlphaFoldDB" id="A0A4R5WUA4"/>
<feature type="domain" description="Phospholipid/glycerol acyltransferase" evidence="1">
    <location>
        <begin position="49"/>
        <end position="168"/>
    </location>
</feature>
<dbReference type="InterPro" id="IPR002123">
    <property type="entry name" value="Plipid/glycerol_acylTrfase"/>
</dbReference>
<evidence type="ECO:0000313" key="2">
    <source>
        <dbReference type="EMBL" id="MDP7734147.1"/>
    </source>
</evidence>
<dbReference type="PANTHER" id="PTHR22753">
    <property type="entry name" value="TRANSMEMBRANE PROTEIN 68"/>
    <property type="match status" value="1"/>
</dbReference>
<comment type="caution">
    <text evidence="2">The sequence shown here is derived from an EMBL/GenBank/DDBJ whole genome shotgun (WGS) entry which is preliminary data.</text>
</comment>
<protein>
    <submittedName>
        <fullName evidence="2">Lysophospholipid acyltransferase family protein</fullName>
    </submittedName>
</protein>
<name>A0A4R5WUA4_9MYCO</name>
<dbReference type="SUPFAM" id="SSF69593">
    <property type="entry name" value="Glycerol-3-phosphate (1)-acyltransferase"/>
    <property type="match status" value="1"/>
</dbReference>
<dbReference type="PANTHER" id="PTHR22753:SF14">
    <property type="entry name" value="MONOACYLGLYCEROL_DIACYLGLYCEROL O-ACYLTRANSFERASE"/>
    <property type="match status" value="1"/>
</dbReference>
<sequence length="267" mass="29352">MRATEVEIPEIQKWDPVITERLIRYLRPAVKTWLRSEVLGLEHIPPGGVLLVSNHSGGALPTDMPVFAVDFYEKFGYDRPLYGLAHDIILGGPTSGLMRRLGLIRANRANAAEALRSGGAVLVFPGGDHDAYRPTWQQNVIDFKGRTGYVRTAIETGAPIVPVVSIGGQEGQIYLTRGKWLARRLGIQSKMRTDILPISFGFPFGLTLIPLNIPVPTKVITRVLEPIDVVARFGAEPDIAEVDAHVRAVMQEALTALASQRRFPVFG</sequence>